<reference evidence="2 3" key="1">
    <citation type="submission" date="2016-10" db="EMBL/GenBank/DDBJ databases">
        <authorList>
            <person name="de Groot N.N."/>
        </authorList>
    </citation>
    <scope>NUCLEOTIDE SEQUENCE [LARGE SCALE GENOMIC DNA]</scope>
    <source>
        <strain evidence="2 3">DSM 20117</strain>
    </source>
</reference>
<feature type="transmembrane region" description="Helical" evidence="1">
    <location>
        <begin position="6"/>
        <end position="26"/>
    </location>
</feature>
<dbReference type="EMBL" id="FNKH01000002">
    <property type="protein sequence ID" value="SDR04578.1"/>
    <property type="molecule type" value="Genomic_DNA"/>
</dbReference>
<keyword evidence="3" id="KW-1185">Reference proteome</keyword>
<dbReference type="AlphaFoldDB" id="A0A1H1FV12"/>
<dbReference type="InterPro" id="IPR019099">
    <property type="entry name" value="Uncharacterised_PGPGW_TM"/>
</dbReference>
<dbReference type="STRING" id="37928.SAMN04489742_3660"/>
<sequence>MLVLPGPGLLAIVGGLVVLSVHYVWAKHLLGRVKIRALRIAMKEVQTWPRIVAGAMSGLMVVAAGIAWAAQPPMPRWWTFGDQWWLPGGRGVGLTLIASGLIALLLLLYCFRRFRRPRAS</sequence>
<gene>
    <name evidence="2" type="ORF">SAMN04489742_3660</name>
</gene>
<evidence type="ECO:0000313" key="2">
    <source>
        <dbReference type="EMBL" id="SDR04578.1"/>
    </source>
</evidence>
<evidence type="ECO:0000313" key="3">
    <source>
        <dbReference type="Proteomes" id="UP000181917"/>
    </source>
</evidence>
<keyword evidence="1 2" id="KW-0812">Transmembrane</keyword>
<feature type="transmembrane region" description="Helical" evidence="1">
    <location>
        <begin position="47"/>
        <end position="71"/>
    </location>
</feature>
<keyword evidence="1" id="KW-1133">Transmembrane helix</keyword>
<feature type="transmembrane region" description="Helical" evidence="1">
    <location>
        <begin position="91"/>
        <end position="111"/>
    </location>
</feature>
<proteinExistence type="predicted"/>
<keyword evidence="1" id="KW-0472">Membrane</keyword>
<dbReference type="Pfam" id="PF09656">
    <property type="entry name" value="PGPGW"/>
    <property type="match status" value="1"/>
</dbReference>
<organism evidence="2 3">
    <name type="scientific">Crystallibacter crystallopoietes</name>
    <dbReference type="NCBI Taxonomy" id="37928"/>
    <lineage>
        <taxon>Bacteria</taxon>
        <taxon>Bacillati</taxon>
        <taxon>Actinomycetota</taxon>
        <taxon>Actinomycetes</taxon>
        <taxon>Micrococcales</taxon>
        <taxon>Micrococcaceae</taxon>
        <taxon>Crystallibacter</taxon>
    </lineage>
</organism>
<accession>A0A1H1FV12</accession>
<protein>
    <submittedName>
        <fullName evidence="2">Putative transmembrane protein (PGPGW)</fullName>
    </submittedName>
</protein>
<dbReference type="Proteomes" id="UP000181917">
    <property type="component" value="Unassembled WGS sequence"/>
</dbReference>
<evidence type="ECO:0000256" key="1">
    <source>
        <dbReference type="SAM" id="Phobius"/>
    </source>
</evidence>
<name>A0A1H1FV12_9MICC</name>